<evidence type="ECO:0000313" key="9">
    <source>
        <dbReference type="EMBL" id="RFO97516.1"/>
    </source>
</evidence>
<dbReference type="SUPFAM" id="SSF51120">
    <property type="entry name" value="beta-Roll"/>
    <property type="match status" value="14"/>
</dbReference>
<keyword evidence="5" id="KW-0677">Repeat</keyword>
<dbReference type="GO" id="GO:0090729">
    <property type="term" value="F:toxin activity"/>
    <property type="evidence" value="ECO:0007669"/>
    <property type="project" value="UniProtKB-KW"/>
</dbReference>
<keyword evidence="6" id="KW-0843">Virulence</keyword>
<keyword evidence="10" id="KW-1185">Reference proteome</keyword>
<keyword evidence="4" id="KW-0800">Toxin</keyword>
<dbReference type="InterPro" id="IPR011049">
    <property type="entry name" value="Serralysin-like_metalloprot_C"/>
</dbReference>
<dbReference type="InterPro" id="IPR003995">
    <property type="entry name" value="RTX_toxin_determinant-A"/>
</dbReference>
<dbReference type="OrthoDB" id="8549906at2"/>
<proteinExistence type="predicted"/>
<reference evidence="9 10" key="1">
    <citation type="submission" date="2018-05" db="EMBL/GenBank/DDBJ databases">
        <title>Rhodoferax soyangensis sp.nov., isolated from an oligotrophic freshwater lake.</title>
        <authorList>
            <person name="Park M."/>
        </authorList>
    </citation>
    <scope>NUCLEOTIDE SEQUENCE [LARGE SCALE GENOMIC DNA]</scope>
    <source>
        <strain evidence="9 10">IMCC26218</strain>
    </source>
</reference>
<evidence type="ECO:0000256" key="7">
    <source>
        <dbReference type="ARBA" id="ARBA00023136"/>
    </source>
</evidence>
<dbReference type="PROSITE" id="PS00330">
    <property type="entry name" value="HEMOLYSIN_CALCIUM"/>
    <property type="match status" value="5"/>
</dbReference>
<evidence type="ECO:0000256" key="5">
    <source>
        <dbReference type="ARBA" id="ARBA00022737"/>
    </source>
</evidence>
<evidence type="ECO:0000256" key="8">
    <source>
        <dbReference type="SAM" id="MobiDB-lite"/>
    </source>
</evidence>
<dbReference type="InterPro" id="IPR018511">
    <property type="entry name" value="Hemolysin-typ_Ca-bd_CS"/>
</dbReference>
<dbReference type="InterPro" id="IPR050557">
    <property type="entry name" value="RTX_toxin/Mannuronan_C5-epim"/>
</dbReference>
<comment type="caution">
    <text evidence="9">The sequence shown here is derived from an EMBL/GenBank/DDBJ whole genome shotgun (WGS) entry which is preliminary data.</text>
</comment>
<dbReference type="EMBL" id="QFZK01000003">
    <property type="protein sequence ID" value="RFO97516.1"/>
    <property type="molecule type" value="Genomic_DNA"/>
</dbReference>
<dbReference type="GO" id="GO:0005576">
    <property type="term" value="C:extracellular region"/>
    <property type="evidence" value="ECO:0007669"/>
    <property type="project" value="UniProtKB-SubCell"/>
</dbReference>
<comment type="subcellular location">
    <subcellularLocation>
        <location evidence="1">Membrane</location>
    </subcellularLocation>
    <subcellularLocation>
        <location evidence="2">Secreted</location>
    </subcellularLocation>
</comment>
<evidence type="ECO:0000256" key="1">
    <source>
        <dbReference type="ARBA" id="ARBA00004370"/>
    </source>
</evidence>
<dbReference type="PANTHER" id="PTHR38340:SF1">
    <property type="entry name" value="S-LAYER PROTEIN"/>
    <property type="match status" value="1"/>
</dbReference>
<evidence type="ECO:0000256" key="6">
    <source>
        <dbReference type="ARBA" id="ARBA00023026"/>
    </source>
</evidence>
<sequence>MATQNTSKAAVEGNGAALADNASGTQPAVTGPLIRVVNANGAIKINEALGVLKAVDVADVDLLLTFGNGDHVVIANGALDALTANPPDAFFNNNDKINLSDLFKLVGVANVAQTGSLRLVTENIDANPPPPEDQAPVEAPAPAPISRPITTASGGKSVGPGTGAGEGEGEVPATVVPLNAPPPAVFRSGRSTQSVSDLLSGAGQPIVTQSLYTSSEYKVTPSGRSGIPLGAYDPLGTSVQLEVRASASAQSTREVVNGTAGDDSIGFNSAFSSSAQQWSKTLHVTPTAFSGVTDIQFVFNAAKIAQIPGFNLEGVGVTRDSPTSNSWHVTPTAGMLTAGFDVNLVYNVTDSSAIIDFGADVIVTGLSGVLAFEVTNNLNFTYRNAVSVTDFTVTSSTGDPLMVLPSAGVGVEVFAGDGNDTVFTGAGPDLVHGGDGNDTLSGGTGNDTLDGGTGADAMDGGQGIDTATYENALTAVVATLDTSLGVVSTGEAVGDTYLNIENLRGSQFNDTLIGDAQANVLQGGLGNDILMGRGGSDTLDGGGDVDTASYQYDTFGVSVSLTTNLGTGGEADGDTLVSIENLTGGSGADTLTGDTGVNILNGGLGNDSLEGMGSADVLIGGGGTDTASYAHASAAVLSSLTTAFSAGPAVVQDGDANGDTYSGIVNLTGSAFSDVLIGDANANVISGGNGDDVLEGMAGTDSLAGGSGNDTASYAHAATGVVSSLTTTFSTGVAPVQAGDAAGDTYTSIENLTGSGFNDTLVGDGNVNILTGGAGTNVLEGMGGADVLIGGTGTGSDSDTASYAHALTAVAASLTASLAGFSASGDAAGDSYTSIENLTGSIFNDTLVGNAGNNTLDGGSGDDVLEGLGGADALVGGTGVNTASYEHGTDQGAGVGVVASLANASLNTGDAAGDTYSGIQNLTGSAFADTLTGDALDNVINAGDGNDVLLGGLGTDTLNGGSGDDSISDGLEGAARITAGLGNDTITITGDDSVIDIIDAGAGTDTLVWAFAGSQRVDVNMFTGSVYYYGPVSGTNTNFSGFENFTAAGTNNAYVYASNLDNVLAGGSTANDWLDYRYALAGVNINMGTGVVTGGSGNDNVSGFENIWLGSNYNDVIIGDANNNTIRGWTGADILDGGLGIDTYLLDAVNFNVSNSTTASLLTAAQNAAMGIVMVGEAAGDVVTNFENIQGATGDFLYGNGGDNIINGRGLLEGFKGNDQIQGTNSTLSFASYANAGNSYLAAQGITTGAGVGVTATLTTSFTVGPAVSATGDAAGDTYNGNINGLTGSAFNDVLIGNGNANVVDAGAGDDTLEGLGGADIFKGGLGVDTVTYIHSTAGVLVDLSNSGSFTQTNDASGDQFFGIENLTGTSFNDTLLGDGNNNVLDGGTGINTLNGGAGFDIASYASATAAVAITLGAGGAGTVTGGGGTGRTDTLIGIEQVIGSRFADAITGSSSDDWIDGGIGADVINGDANSSVGDTISYASATGFVTMVLNSSSSDGKTLSNFENIFGSAYGDVLTGDAGDNVIEGGLSNDTLNGGANTAVGDTVSYAFSAASVTVNISGAVVLGIATGSTGGEGIDTLSNFENITGSAFSDILIGDTNANRIDGGNGDDVLVGGAGADTLVGGAGLDTASYASATSAVTVTINGTGTLGDAAGDVLSGMENAIGSAFDDTLTGDGGDNTFNGGLGSNAMNGLGGVDTVDYSGATGAMTVNFSNGGINATGGAVGSTRSDSLSNFENILGSAFADNLTGDGGNNLFEGGQGADTLNGAVGTDTASYLRSSAGVNVSLLPGATNTGGDAAGDVLTNFENLQGSAFNDVLTGNTGPNVLDGGDGNDLLIGGAGSDQLIGGAGINTVSYATAGAGVTANLATGTGTVGDAQGDTFSGIQNLTGSGFNDTLVGNSLGNTIVGGAGNDNISISGSSSGNNIFDVSSGKDTAVAGSGDDLFLVDIATANLPTRINGQGNTQVLIGGGDTVQLSGLTSSPYSLSTLAAVSDNMEILNLKDGTNTRLDIASVDVRNFVDGGNGSQMWIKADTGDTLNIGVAAGETVQSFAVSGGTDYLVFNAGAQVAQIHWQTA</sequence>
<dbReference type="InterPro" id="IPR001343">
    <property type="entry name" value="Hemolysn_Ca-bd"/>
</dbReference>
<evidence type="ECO:0000256" key="3">
    <source>
        <dbReference type="ARBA" id="ARBA00022525"/>
    </source>
</evidence>
<evidence type="ECO:0000256" key="2">
    <source>
        <dbReference type="ARBA" id="ARBA00004613"/>
    </source>
</evidence>
<dbReference type="GO" id="GO:0016020">
    <property type="term" value="C:membrane"/>
    <property type="evidence" value="ECO:0007669"/>
    <property type="project" value="UniProtKB-SubCell"/>
</dbReference>
<feature type="region of interest" description="Disordered" evidence="8">
    <location>
        <begin position="125"/>
        <end position="177"/>
    </location>
</feature>
<organism evidence="9 10">
    <name type="scientific">Rhodoferax lacus</name>
    <dbReference type="NCBI Taxonomy" id="2184758"/>
    <lineage>
        <taxon>Bacteria</taxon>
        <taxon>Pseudomonadati</taxon>
        <taxon>Pseudomonadota</taxon>
        <taxon>Betaproteobacteria</taxon>
        <taxon>Burkholderiales</taxon>
        <taxon>Comamonadaceae</taxon>
        <taxon>Rhodoferax</taxon>
    </lineage>
</organism>
<evidence type="ECO:0000256" key="4">
    <source>
        <dbReference type="ARBA" id="ARBA00022656"/>
    </source>
</evidence>
<gene>
    <name evidence="9" type="ORF">DIC66_06485</name>
</gene>
<accession>A0A3E1RDR5</accession>
<dbReference type="GO" id="GO:0005509">
    <property type="term" value="F:calcium ion binding"/>
    <property type="evidence" value="ECO:0007669"/>
    <property type="project" value="InterPro"/>
</dbReference>
<feature type="compositionally biased region" description="Pro residues" evidence="8">
    <location>
        <begin position="127"/>
        <end position="145"/>
    </location>
</feature>
<dbReference type="RefSeq" id="WP_117175264.1">
    <property type="nucleotide sequence ID" value="NZ_QFZK01000003.1"/>
</dbReference>
<keyword evidence="3" id="KW-0964">Secreted</keyword>
<dbReference type="PRINTS" id="PR01488">
    <property type="entry name" value="RTXTOXINA"/>
</dbReference>
<dbReference type="PRINTS" id="PR00313">
    <property type="entry name" value="CABNDNGRPT"/>
</dbReference>
<evidence type="ECO:0000313" key="10">
    <source>
        <dbReference type="Proteomes" id="UP000260665"/>
    </source>
</evidence>
<dbReference type="PANTHER" id="PTHR38340">
    <property type="entry name" value="S-LAYER PROTEIN"/>
    <property type="match status" value="1"/>
</dbReference>
<feature type="compositionally biased region" description="Gly residues" evidence="8">
    <location>
        <begin position="156"/>
        <end position="166"/>
    </location>
</feature>
<name>A0A3E1RDR5_9BURK</name>
<dbReference type="Gene3D" id="2.150.10.10">
    <property type="entry name" value="Serralysin-like metalloprotease, C-terminal"/>
    <property type="match status" value="14"/>
</dbReference>
<evidence type="ECO:0008006" key="11">
    <source>
        <dbReference type="Google" id="ProtNLM"/>
    </source>
</evidence>
<dbReference type="Pfam" id="PF00353">
    <property type="entry name" value="HemolysinCabind"/>
    <property type="match status" value="18"/>
</dbReference>
<dbReference type="Proteomes" id="UP000260665">
    <property type="component" value="Unassembled WGS sequence"/>
</dbReference>
<keyword evidence="7" id="KW-0472">Membrane</keyword>
<protein>
    <recommendedName>
        <fullName evidence="11">Calcium-binding protein</fullName>
    </recommendedName>
</protein>